<dbReference type="InterPro" id="IPR023600">
    <property type="entry name" value="Folylpolyglutamate_synth_euk"/>
</dbReference>
<dbReference type="GeneID" id="63789768"/>
<dbReference type="EMBL" id="MIKG01000001">
    <property type="protein sequence ID" value="RAO64539.1"/>
    <property type="molecule type" value="Genomic_DNA"/>
</dbReference>
<dbReference type="STRING" id="1196081.A0A364KLW1"/>
<evidence type="ECO:0000256" key="23">
    <source>
        <dbReference type="SAM" id="MobiDB-lite"/>
    </source>
</evidence>
<evidence type="ECO:0000256" key="9">
    <source>
        <dbReference type="ARBA" id="ARBA00022563"/>
    </source>
</evidence>
<evidence type="ECO:0000256" key="18">
    <source>
        <dbReference type="ARBA" id="ARBA00030592"/>
    </source>
</evidence>
<feature type="binding site" evidence="22">
    <location>
        <position position="160"/>
    </location>
    <ligand>
        <name>Mg(2+)</name>
        <dbReference type="ChEBI" id="CHEBI:18420"/>
        <label>1</label>
    </ligand>
</feature>
<name>A0A364KLW1_TALAM</name>
<feature type="compositionally biased region" description="Polar residues" evidence="23">
    <location>
        <begin position="10"/>
        <end position="19"/>
    </location>
</feature>
<evidence type="ECO:0000256" key="10">
    <source>
        <dbReference type="ARBA" id="ARBA00022598"/>
    </source>
</evidence>
<evidence type="ECO:0000256" key="2">
    <source>
        <dbReference type="ARBA" id="ARBA00004273"/>
    </source>
</evidence>
<dbReference type="GO" id="GO:0006730">
    <property type="term" value="P:one-carbon metabolic process"/>
    <property type="evidence" value="ECO:0007669"/>
    <property type="project" value="UniProtKB-KW"/>
</dbReference>
<organism evidence="24 25">
    <name type="scientific">Talaromyces amestolkiae</name>
    <dbReference type="NCBI Taxonomy" id="1196081"/>
    <lineage>
        <taxon>Eukaryota</taxon>
        <taxon>Fungi</taxon>
        <taxon>Dikarya</taxon>
        <taxon>Ascomycota</taxon>
        <taxon>Pezizomycotina</taxon>
        <taxon>Eurotiomycetes</taxon>
        <taxon>Eurotiomycetidae</taxon>
        <taxon>Eurotiales</taxon>
        <taxon>Trichocomaceae</taxon>
        <taxon>Talaromyces</taxon>
        <taxon>Talaromyces sect. Talaromyces</taxon>
    </lineage>
</organism>
<dbReference type="NCBIfam" id="TIGR01499">
    <property type="entry name" value="folC"/>
    <property type="match status" value="1"/>
</dbReference>
<dbReference type="GO" id="GO:0046872">
    <property type="term" value="F:metal ion binding"/>
    <property type="evidence" value="ECO:0007669"/>
    <property type="project" value="UniProtKB-KW"/>
</dbReference>
<dbReference type="SUPFAM" id="SSF53244">
    <property type="entry name" value="MurD-like peptide ligases, peptide-binding domain"/>
    <property type="match status" value="1"/>
</dbReference>
<evidence type="ECO:0000256" key="5">
    <source>
        <dbReference type="ARBA" id="ARBA00005150"/>
    </source>
</evidence>
<dbReference type="Gene3D" id="3.40.1190.10">
    <property type="entry name" value="Mur-like, catalytic domain"/>
    <property type="match status" value="1"/>
</dbReference>
<dbReference type="InterPro" id="IPR036565">
    <property type="entry name" value="Mur-like_cat_sf"/>
</dbReference>
<comment type="pathway">
    <text evidence="5">Cofactor biosynthesis; tetrahydrofolylpolyglutamate biosynthesis.</text>
</comment>
<dbReference type="InterPro" id="IPR036615">
    <property type="entry name" value="Mur_ligase_C_dom_sf"/>
</dbReference>
<dbReference type="GO" id="GO:0005759">
    <property type="term" value="C:mitochondrial matrix"/>
    <property type="evidence" value="ECO:0007669"/>
    <property type="project" value="UniProtKB-SubCell"/>
</dbReference>
<evidence type="ECO:0000256" key="13">
    <source>
        <dbReference type="ARBA" id="ARBA00022792"/>
    </source>
</evidence>
<dbReference type="AlphaFoldDB" id="A0A364KLW1"/>
<dbReference type="SUPFAM" id="SSF53623">
    <property type="entry name" value="MurD-like peptide ligases, catalytic domain"/>
    <property type="match status" value="1"/>
</dbReference>
<feature type="binding site" evidence="22">
    <location>
        <position position="188"/>
    </location>
    <ligand>
        <name>Mg(2+)</name>
        <dbReference type="ChEBI" id="CHEBI:18420"/>
        <label>1</label>
    </ligand>
</feature>
<comment type="catalytic activity">
    <reaction evidence="20">
        <text>(6S)-5,6,7,8-tetrahydrofolyl-(gamma-L-Glu)(n) + L-glutamate + ATP = (6S)-5,6,7,8-tetrahydrofolyl-(gamma-L-Glu)(n+1) + ADP + phosphate + H(+)</text>
        <dbReference type="Rhea" id="RHEA:10580"/>
        <dbReference type="Rhea" id="RHEA-COMP:14738"/>
        <dbReference type="Rhea" id="RHEA-COMP:14740"/>
        <dbReference type="ChEBI" id="CHEBI:15378"/>
        <dbReference type="ChEBI" id="CHEBI:29985"/>
        <dbReference type="ChEBI" id="CHEBI:30616"/>
        <dbReference type="ChEBI" id="CHEBI:43474"/>
        <dbReference type="ChEBI" id="CHEBI:141005"/>
        <dbReference type="ChEBI" id="CHEBI:456216"/>
        <dbReference type="EC" id="6.3.2.17"/>
    </reaction>
</comment>
<evidence type="ECO:0000313" key="25">
    <source>
        <dbReference type="Proteomes" id="UP000249363"/>
    </source>
</evidence>
<dbReference type="PIRSF" id="PIRSF038895">
    <property type="entry name" value="FPGS"/>
    <property type="match status" value="1"/>
</dbReference>
<comment type="similarity">
    <text evidence="6">Belongs to the folylpolyglutamate synthase family.</text>
</comment>
<keyword evidence="25" id="KW-1185">Reference proteome</keyword>
<sequence>MLNIGAAAVSTPTPSSQSLRGVPSVVGMKEWLEALGHSTNDINALNIIHVAGTKGKGSTCAFTRSFLHAHGLRTGFPNRIGLYTGPDLQSIRERIQIDNQPITEDLFTRYFFEVWERLSPDSCDATGENKKSRLPRYLQLLALLAFHTFIRERVQAAIFETHHGGEYDATNVIPHPVVTAITSLGMDHVAQLGPTIDDIAWHKSGIFKPGVPAFSAPQDPGPVEVMRRRAEEKNVPLKFVSNYEMLPKNKKVLAVPVQRINCSLALEVARCFLQAKAPECVIDDDLIREGVENFSWPGRFEIIQDGQIRWFLDGAHNPLSLRQAAQWFADNTNHSETTKCRVLIFSHYSEERDGMTLVEELARSLPENDARPYKVIFTSYNERKDGVRRIDKTLKVPETPFPNLGTHYATRWEQLDPKAQLYVEPTIEDALMLARDIAVEKKGLDVLVTGSLHLVGGALSLLRP</sequence>
<keyword evidence="14 21" id="KW-0067">ATP-binding</keyword>
<proteinExistence type="inferred from homology"/>
<keyword evidence="9" id="KW-0554">One-carbon metabolism</keyword>
<dbReference type="OrthoDB" id="5212574at2759"/>
<dbReference type="RefSeq" id="XP_040729056.1">
    <property type="nucleotide sequence ID" value="XM_040877994.1"/>
</dbReference>
<dbReference type="InterPro" id="IPR001645">
    <property type="entry name" value="Folylpolyglutamate_synth"/>
</dbReference>
<comment type="cofactor">
    <cofactor evidence="1">
        <name>a monovalent cation</name>
        <dbReference type="ChEBI" id="CHEBI:60242"/>
    </cofactor>
</comment>
<feature type="region of interest" description="Disordered" evidence="23">
    <location>
        <begin position="1"/>
        <end position="20"/>
    </location>
</feature>
<reference evidence="24 25" key="1">
    <citation type="journal article" date="2017" name="Biotechnol. Biofuels">
        <title>Differential beta-glucosidase expression as a function of carbon source availability in Talaromyces amestolkiae: a genomic and proteomic approach.</title>
        <authorList>
            <person name="de Eugenio L.I."/>
            <person name="Mendez-Liter J.A."/>
            <person name="Nieto-Dominguez M."/>
            <person name="Alonso L."/>
            <person name="Gil-Munoz J."/>
            <person name="Barriuso J."/>
            <person name="Prieto A."/>
            <person name="Martinez M.J."/>
        </authorList>
    </citation>
    <scope>NUCLEOTIDE SEQUENCE [LARGE SCALE GENOMIC DNA]</scope>
    <source>
        <strain evidence="24 25">CIB</strain>
    </source>
</reference>
<dbReference type="GO" id="GO:0005524">
    <property type="term" value="F:ATP binding"/>
    <property type="evidence" value="ECO:0007669"/>
    <property type="project" value="UniProtKB-KW"/>
</dbReference>
<dbReference type="PANTHER" id="PTHR11136">
    <property type="entry name" value="FOLYLPOLYGLUTAMATE SYNTHASE-RELATED"/>
    <property type="match status" value="1"/>
</dbReference>
<keyword evidence="12 21" id="KW-0547">Nucleotide-binding</keyword>
<evidence type="ECO:0000256" key="6">
    <source>
        <dbReference type="ARBA" id="ARBA00008276"/>
    </source>
</evidence>
<keyword evidence="10" id="KW-0436">Ligase</keyword>
<evidence type="ECO:0000313" key="24">
    <source>
        <dbReference type="EMBL" id="RAO64539.1"/>
    </source>
</evidence>
<keyword evidence="13" id="KW-0999">Mitochondrion inner membrane</keyword>
<dbReference type="PANTHER" id="PTHR11136:SF5">
    <property type="entry name" value="FOLYLPOLYGLUTAMATE SYNTHASE, MITOCHONDRIAL"/>
    <property type="match status" value="1"/>
</dbReference>
<protein>
    <recommendedName>
        <fullName evidence="7">tetrahydrofolate synthase</fullName>
        <ecNumber evidence="7">6.3.2.17</ecNumber>
    </recommendedName>
    <alternativeName>
        <fullName evidence="19">Folylpoly-gamma-glutamate synthetase</fullName>
    </alternativeName>
    <alternativeName>
        <fullName evidence="18">Tetrahydrofolylpolyglutamate synthase</fullName>
    </alternativeName>
</protein>
<dbReference type="UniPathway" id="UPA00850"/>
<comment type="subcellular location">
    <subcellularLocation>
        <location evidence="4">Cytoplasm</location>
    </subcellularLocation>
    <subcellularLocation>
        <location evidence="2">Mitochondrion inner membrane</location>
    </subcellularLocation>
    <subcellularLocation>
        <location evidence="3">Mitochondrion matrix</location>
    </subcellularLocation>
</comment>
<keyword evidence="16" id="KW-0496">Mitochondrion</keyword>
<evidence type="ECO:0000256" key="14">
    <source>
        <dbReference type="ARBA" id="ARBA00022840"/>
    </source>
</evidence>
<keyword evidence="8" id="KW-0963">Cytoplasm</keyword>
<evidence type="ECO:0000256" key="19">
    <source>
        <dbReference type="ARBA" id="ARBA00030876"/>
    </source>
</evidence>
<gene>
    <name evidence="24" type="ORF">BHQ10_000551</name>
</gene>
<evidence type="ECO:0000256" key="16">
    <source>
        <dbReference type="ARBA" id="ARBA00023128"/>
    </source>
</evidence>
<evidence type="ECO:0000256" key="22">
    <source>
        <dbReference type="PIRSR" id="PIRSR038895-2"/>
    </source>
</evidence>
<keyword evidence="17" id="KW-0472">Membrane</keyword>
<dbReference type="GO" id="GO:0005829">
    <property type="term" value="C:cytosol"/>
    <property type="evidence" value="ECO:0007669"/>
    <property type="project" value="TreeGrafter"/>
</dbReference>
<feature type="binding site" evidence="21">
    <location>
        <position position="299"/>
    </location>
    <ligand>
        <name>ATP</name>
        <dbReference type="ChEBI" id="CHEBI:30616"/>
    </ligand>
</feature>
<evidence type="ECO:0000256" key="15">
    <source>
        <dbReference type="ARBA" id="ARBA00022842"/>
    </source>
</evidence>
<evidence type="ECO:0000256" key="3">
    <source>
        <dbReference type="ARBA" id="ARBA00004305"/>
    </source>
</evidence>
<dbReference type="Gene3D" id="3.90.190.20">
    <property type="entry name" value="Mur ligase, C-terminal domain"/>
    <property type="match status" value="1"/>
</dbReference>
<evidence type="ECO:0000256" key="1">
    <source>
        <dbReference type="ARBA" id="ARBA00001944"/>
    </source>
</evidence>
<evidence type="ECO:0000256" key="7">
    <source>
        <dbReference type="ARBA" id="ARBA00013025"/>
    </source>
</evidence>
<evidence type="ECO:0000256" key="12">
    <source>
        <dbReference type="ARBA" id="ARBA00022741"/>
    </source>
</evidence>
<evidence type="ECO:0000256" key="11">
    <source>
        <dbReference type="ARBA" id="ARBA00022723"/>
    </source>
</evidence>
<dbReference type="Proteomes" id="UP000249363">
    <property type="component" value="Unassembled WGS sequence"/>
</dbReference>
<evidence type="ECO:0000256" key="17">
    <source>
        <dbReference type="ARBA" id="ARBA00023136"/>
    </source>
</evidence>
<dbReference type="EC" id="6.3.2.17" evidence="7"/>
<evidence type="ECO:0000256" key="21">
    <source>
        <dbReference type="PIRSR" id="PIRSR038895-1"/>
    </source>
</evidence>
<comment type="caution">
    <text evidence="24">The sequence shown here is derived from an EMBL/GenBank/DDBJ whole genome shotgun (WGS) entry which is preliminary data.</text>
</comment>
<evidence type="ECO:0000256" key="4">
    <source>
        <dbReference type="ARBA" id="ARBA00004496"/>
    </source>
</evidence>
<keyword evidence="11 22" id="KW-0479">Metal-binding</keyword>
<feature type="binding site" evidence="21">
    <location>
        <position position="313"/>
    </location>
    <ligand>
        <name>ATP</name>
        <dbReference type="ChEBI" id="CHEBI:30616"/>
    </ligand>
</feature>
<evidence type="ECO:0000256" key="8">
    <source>
        <dbReference type="ARBA" id="ARBA00022490"/>
    </source>
</evidence>
<dbReference type="GO" id="GO:0004326">
    <property type="term" value="F:tetrahydrofolylpolyglutamate synthase activity"/>
    <property type="evidence" value="ECO:0007669"/>
    <property type="project" value="UniProtKB-EC"/>
</dbReference>
<evidence type="ECO:0000256" key="20">
    <source>
        <dbReference type="ARBA" id="ARBA00047493"/>
    </source>
</evidence>
<accession>A0A364KLW1</accession>
<keyword evidence="15 22" id="KW-0460">Magnesium</keyword>
<dbReference type="GO" id="GO:0005743">
    <property type="term" value="C:mitochondrial inner membrane"/>
    <property type="evidence" value="ECO:0007669"/>
    <property type="project" value="UniProtKB-SubCell"/>
</dbReference>